<feature type="compositionally biased region" description="Basic and acidic residues" evidence="1">
    <location>
        <begin position="443"/>
        <end position="464"/>
    </location>
</feature>
<accession>A0A0L0FK28</accession>
<protein>
    <submittedName>
        <fullName evidence="2">Uncharacterized protein</fullName>
    </submittedName>
</protein>
<feature type="compositionally biased region" description="Basic and acidic residues" evidence="1">
    <location>
        <begin position="472"/>
        <end position="487"/>
    </location>
</feature>
<feature type="region of interest" description="Disordered" evidence="1">
    <location>
        <begin position="299"/>
        <end position="365"/>
    </location>
</feature>
<dbReference type="OrthoDB" id="414897at2759"/>
<feature type="compositionally biased region" description="Low complexity" evidence="1">
    <location>
        <begin position="147"/>
        <end position="159"/>
    </location>
</feature>
<dbReference type="EMBL" id="KQ242844">
    <property type="protein sequence ID" value="KNC77095.1"/>
    <property type="molecule type" value="Genomic_DNA"/>
</dbReference>
<dbReference type="AlphaFoldDB" id="A0A0L0FK28"/>
<evidence type="ECO:0000256" key="1">
    <source>
        <dbReference type="SAM" id="MobiDB-lite"/>
    </source>
</evidence>
<evidence type="ECO:0000313" key="2">
    <source>
        <dbReference type="EMBL" id="KNC77095.1"/>
    </source>
</evidence>
<gene>
    <name evidence="2" type="ORF">SARC_10436</name>
</gene>
<feature type="region of interest" description="Disordered" evidence="1">
    <location>
        <begin position="112"/>
        <end position="159"/>
    </location>
</feature>
<organism evidence="2 3">
    <name type="scientific">Sphaeroforma arctica JP610</name>
    <dbReference type="NCBI Taxonomy" id="667725"/>
    <lineage>
        <taxon>Eukaryota</taxon>
        <taxon>Ichthyosporea</taxon>
        <taxon>Ichthyophonida</taxon>
        <taxon>Sphaeroforma</taxon>
    </lineage>
</organism>
<proteinExistence type="predicted"/>
<reference evidence="2 3" key="1">
    <citation type="submission" date="2011-02" db="EMBL/GenBank/DDBJ databases">
        <title>The Genome Sequence of Sphaeroforma arctica JP610.</title>
        <authorList>
            <consortium name="The Broad Institute Genome Sequencing Platform"/>
            <person name="Russ C."/>
            <person name="Cuomo C."/>
            <person name="Young S.K."/>
            <person name="Zeng Q."/>
            <person name="Gargeya S."/>
            <person name="Alvarado L."/>
            <person name="Berlin A."/>
            <person name="Chapman S.B."/>
            <person name="Chen Z."/>
            <person name="Freedman E."/>
            <person name="Gellesch M."/>
            <person name="Goldberg J."/>
            <person name="Griggs A."/>
            <person name="Gujja S."/>
            <person name="Heilman E."/>
            <person name="Heiman D."/>
            <person name="Howarth C."/>
            <person name="Mehta T."/>
            <person name="Neiman D."/>
            <person name="Pearson M."/>
            <person name="Roberts A."/>
            <person name="Saif S."/>
            <person name="Shea T."/>
            <person name="Shenoy N."/>
            <person name="Sisk P."/>
            <person name="Stolte C."/>
            <person name="Sykes S."/>
            <person name="White J."/>
            <person name="Yandava C."/>
            <person name="Burger G."/>
            <person name="Gray M.W."/>
            <person name="Holland P.W.H."/>
            <person name="King N."/>
            <person name="Lang F.B.F."/>
            <person name="Roger A.J."/>
            <person name="Ruiz-Trillo I."/>
            <person name="Haas B."/>
            <person name="Nusbaum C."/>
            <person name="Birren B."/>
        </authorList>
    </citation>
    <scope>NUCLEOTIDE SEQUENCE [LARGE SCALE GENOMIC DNA]</scope>
    <source>
        <strain evidence="2 3">JP610</strain>
    </source>
</reference>
<keyword evidence="3" id="KW-1185">Reference proteome</keyword>
<dbReference type="RefSeq" id="XP_014150997.1">
    <property type="nucleotide sequence ID" value="XM_014295522.1"/>
</dbReference>
<feature type="compositionally biased region" description="Low complexity" evidence="1">
    <location>
        <begin position="301"/>
        <end position="312"/>
    </location>
</feature>
<evidence type="ECO:0000313" key="3">
    <source>
        <dbReference type="Proteomes" id="UP000054560"/>
    </source>
</evidence>
<dbReference type="Proteomes" id="UP000054560">
    <property type="component" value="Unassembled WGS sequence"/>
</dbReference>
<feature type="compositionally biased region" description="Polar residues" evidence="1">
    <location>
        <begin position="380"/>
        <end position="397"/>
    </location>
</feature>
<dbReference type="GeneID" id="25910940"/>
<sequence>MGIHFFDTYVGAAVAAFEQGLISVSGLESIARKARSALVATLDKAPLTGRSGWSPEKRRAWCEMFNDDLALCNGHLPFDEIEEVPLPEVVTEAVAEAVDTLAATRDTTDALKPVESIPFSETPLPAQALPTHEAPSKAAEPSQALSAPAGAPAPATTPPVLATTVDTVSKATAELQTVVDRATEAKVAADGQAGLNETEKAAVRTEVLMAMKDVLMTLLPKRYSTASGESLPLAEAPANTTATELAGPGAAASGAGTTSTTQCGATLALDRQLGASETTQAAPADGMEPLATIHSVGDSGLLSTALTPSTTPREPGSEGEDDDIQTSVPSAPVFESITTESVPDDEGTGPVPQPEVGDSTSQLQQALAAVGEMVGMVSDLTGSTANKPEASTHTSIAETGAASPRGDETPAPGVADEDRTNTMDIPTKPSAQAGGAQPVQVDGAEKENVAEQVEVRVDTDHAAEETGQSEGAADKTNESEHEGDKVDVPIGVREAVTELAKNAVKTPEADTQP</sequence>
<feature type="region of interest" description="Disordered" evidence="1">
    <location>
        <begin position="379"/>
        <end position="490"/>
    </location>
</feature>
<name>A0A0L0FK28_9EUKA</name>